<sequence>METIALEEEQKTAAQQLAEKTVFSVLLALSFTHLLNDTIQSLIPAIYPLVKDSLQLSFSQVGLITLTFQLSASILQPLVGLYTDKRPQPYSLAIGMGFTLAGLICLSLAHHFAIVLVSVALVGVGSAVFHPEASRLAYMASGGRHGMAQSLFQVGGNTGSSLGPLLAAAIIVPLGQFHIIWFSVIALIAIVVMLRICKWYLRNTHRIKPKKKAVAQVERVQLSRGKVIFALVILMLLIFSKYFYMASLTSYYTFYLMDKFHVSVQSAQVYLFVFLFAIAAGTFIGGPVGDRIGRKYVIWISILGVAPFALLMPHVNLFWTAILSVFIGVILSSAFSAILVYAQELVPGKVGMIAGLFFGFAFGMAGIGSALLGELADRTSIYYVYEVCAYLPLIGLLTGFLPNIEGKRKAAR</sequence>
<feature type="transmembrane region" description="Helical" evidence="4">
    <location>
        <begin position="21"/>
        <end position="43"/>
    </location>
</feature>
<organism evidence="6 7">
    <name type="scientific">Chitinophaga cymbidii</name>
    <dbReference type="NCBI Taxonomy" id="1096750"/>
    <lineage>
        <taxon>Bacteria</taxon>
        <taxon>Pseudomonadati</taxon>
        <taxon>Bacteroidota</taxon>
        <taxon>Chitinophagia</taxon>
        <taxon>Chitinophagales</taxon>
        <taxon>Chitinophagaceae</taxon>
        <taxon>Chitinophaga</taxon>
    </lineage>
</organism>
<feature type="transmembrane region" description="Helical" evidence="4">
    <location>
        <begin position="112"/>
        <end position="130"/>
    </location>
</feature>
<dbReference type="Pfam" id="PF07690">
    <property type="entry name" value="MFS_1"/>
    <property type="match status" value="1"/>
</dbReference>
<evidence type="ECO:0000313" key="7">
    <source>
        <dbReference type="Proteomes" id="UP000321436"/>
    </source>
</evidence>
<dbReference type="Proteomes" id="UP000321436">
    <property type="component" value="Unassembled WGS sequence"/>
</dbReference>
<dbReference type="GO" id="GO:0022857">
    <property type="term" value="F:transmembrane transporter activity"/>
    <property type="evidence" value="ECO:0007669"/>
    <property type="project" value="InterPro"/>
</dbReference>
<dbReference type="InterPro" id="IPR011701">
    <property type="entry name" value="MFS"/>
</dbReference>
<feature type="transmembrane region" description="Helical" evidence="4">
    <location>
        <begin position="151"/>
        <end position="172"/>
    </location>
</feature>
<feature type="transmembrane region" description="Helical" evidence="4">
    <location>
        <begin position="227"/>
        <end position="247"/>
    </location>
</feature>
<dbReference type="PANTHER" id="PTHR43129:SF1">
    <property type="entry name" value="FOSMIDOMYCIN RESISTANCE PROTEIN"/>
    <property type="match status" value="1"/>
</dbReference>
<gene>
    <name evidence="6" type="ORF">CCY01nite_10020</name>
</gene>
<feature type="transmembrane region" description="Helical" evidence="4">
    <location>
        <begin position="318"/>
        <end position="341"/>
    </location>
</feature>
<feature type="transmembrane region" description="Helical" evidence="4">
    <location>
        <begin position="89"/>
        <end position="106"/>
    </location>
</feature>
<dbReference type="RefSeq" id="WP_146858398.1">
    <property type="nucleotide sequence ID" value="NZ_BKAU01000001.1"/>
</dbReference>
<evidence type="ECO:0000256" key="1">
    <source>
        <dbReference type="ARBA" id="ARBA00022692"/>
    </source>
</evidence>
<keyword evidence="2 4" id="KW-1133">Transmembrane helix</keyword>
<feature type="domain" description="Major facilitator superfamily (MFS) profile" evidence="5">
    <location>
        <begin position="25"/>
        <end position="407"/>
    </location>
</feature>
<evidence type="ECO:0000313" key="6">
    <source>
        <dbReference type="EMBL" id="GEP94742.1"/>
    </source>
</evidence>
<dbReference type="Gene3D" id="1.20.1250.20">
    <property type="entry name" value="MFS general substrate transporter like domains"/>
    <property type="match status" value="2"/>
</dbReference>
<proteinExistence type="predicted"/>
<dbReference type="PANTHER" id="PTHR43129">
    <property type="entry name" value="FOSMIDOMYCIN RESISTANCE PROTEIN"/>
    <property type="match status" value="1"/>
</dbReference>
<dbReference type="GO" id="GO:0005886">
    <property type="term" value="C:plasma membrane"/>
    <property type="evidence" value="ECO:0007669"/>
    <property type="project" value="TreeGrafter"/>
</dbReference>
<feature type="transmembrane region" description="Helical" evidence="4">
    <location>
        <begin position="178"/>
        <end position="201"/>
    </location>
</feature>
<keyword evidence="3 4" id="KW-0472">Membrane</keyword>
<accession>A0A512RGD6</accession>
<evidence type="ECO:0000256" key="4">
    <source>
        <dbReference type="SAM" id="Phobius"/>
    </source>
</evidence>
<comment type="caution">
    <text evidence="6">The sequence shown here is derived from an EMBL/GenBank/DDBJ whole genome shotgun (WGS) entry which is preliminary data.</text>
</comment>
<evidence type="ECO:0000256" key="3">
    <source>
        <dbReference type="ARBA" id="ARBA00023136"/>
    </source>
</evidence>
<dbReference type="InterPro" id="IPR036259">
    <property type="entry name" value="MFS_trans_sf"/>
</dbReference>
<feature type="transmembrane region" description="Helical" evidence="4">
    <location>
        <begin position="267"/>
        <end position="284"/>
    </location>
</feature>
<dbReference type="SUPFAM" id="SSF103473">
    <property type="entry name" value="MFS general substrate transporter"/>
    <property type="match status" value="1"/>
</dbReference>
<reference evidence="6 7" key="1">
    <citation type="submission" date="2019-07" db="EMBL/GenBank/DDBJ databases">
        <title>Whole genome shotgun sequence of Chitinophaga cymbidii NBRC 109752.</title>
        <authorList>
            <person name="Hosoyama A."/>
            <person name="Uohara A."/>
            <person name="Ohji S."/>
            <person name="Ichikawa N."/>
        </authorList>
    </citation>
    <scope>NUCLEOTIDE SEQUENCE [LARGE SCALE GENOMIC DNA]</scope>
    <source>
        <strain evidence="6 7">NBRC 109752</strain>
    </source>
</reference>
<keyword evidence="1 4" id="KW-0812">Transmembrane</keyword>
<evidence type="ECO:0000256" key="2">
    <source>
        <dbReference type="ARBA" id="ARBA00022989"/>
    </source>
</evidence>
<keyword evidence="7" id="KW-1185">Reference proteome</keyword>
<feature type="transmembrane region" description="Helical" evidence="4">
    <location>
        <begin position="63"/>
        <end position="82"/>
    </location>
</feature>
<protein>
    <submittedName>
        <fullName evidence="6">Fosmidomycin resistance protein</fullName>
    </submittedName>
</protein>
<feature type="transmembrane region" description="Helical" evidence="4">
    <location>
        <begin position="296"/>
        <end position="312"/>
    </location>
</feature>
<dbReference type="EMBL" id="BKAU01000001">
    <property type="protein sequence ID" value="GEP94742.1"/>
    <property type="molecule type" value="Genomic_DNA"/>
</dbReference>
<dbReference type="PROSITE" id="PS50850">
    <property type="entry name" value="MFS"/>
    <property type="match status" value="1"/>
</dbReference>
<feature type="transmembrane region" description="Helical" evidence="4">
    <location>
        <begin position="353"/>
        <end position="376"/>
    </location>
</feature>
<dbReference type="OrthoDB" id="9770492at2"/>
<dbReference type="AlphaFoldDB" id="A0A512RGD6"/>
<dbReference type="CDD" id="cd17478">
    <property type="entry name" value="MFS_FsR"/>
    <property type="match status" value="1"/>
</dbReference>
<feature type="transmembrane region" description="Helical" evidence="4">
    <location>
        <begin position="382"/>
        <end position="404"/>
    </location>
</feature>
<dbReference type="InterPro" id="IPR020846">
    <property type="entry name" value="MFS_dom"/>
</dbReference>
<evidence type="ECO:0000259" key="5">
    <source>
        <dbReference type="PROSITE" id="PS50850"/>
    </source>
</evidence>
<name>A0A512RGD6_9BACT</name>